<organism evidence="4 5">
    <name type="scientific">Microcaecilia unicolor</name>
    <dbReference type="NCBI Taxonomy" id="1415580"/>
    <lineage>
        <taxon>Eukaryota</taxon>
        <taxon>Metazoa</taxon>
        <taxon>Chordata</taxon>
        <taxon>Craniata</taxon>
        <taxon>Vertebrata</taxon>
        <taxon>Euteleostomi</taxon>
        <taxon>Amphibia</taxon>
        <taxon>Gymnophiona</taxon>
        <taxon>Siphonopidae</taxon>
        <taxon>Microcaecilia</taxon>
    </lineage>
</organism>
<dbReference type="NCBIfam" id="NF003239">
    <property type="entry name" value="PRK04199.1-4"/>
    <property type="match status" value="1"/>
</dbReference>
<evidence type="ECO:0000256" key="2">
    <source>
        <dbReference type="ARBA" id="ARBA00022980"/>
    </source>
</evidence>
<keyword evidence="3" id="KW-0687">Ribonucleoprotein</keyword>
<evidence type="ECO:0000256" key="3">
    <source>
        <dbReference type="ARBA" id="ARBA00023274"/>
    </source>
</evidence>
<protein>
    <submittedName>
        <fullName evidence="5">LOW QUALITY PROTEIN: 60S ribosomal protein L10-like</fullName>
    </submittedName>
</protein>
<dbReference type="Proteomes" id="UP000515156">
    <property type="component" value="Chromosome 3"/>
</dbReference>
<dbReference type="InterPro" id="IPR036920">
    <property type="entry name" value="Ribosomal_uL16_sf"/>
</dbReference>
<dbReference type="CDD" id="cd01433">
    <property type="entry name" value="Ribosomal_L16_L10e"/>
    <property type="match status" value="1"/>
</dbReference>
<sequence>MAAPGTITRSHGLSYPRSFFCREVPDSKIRIFDLGRKKDKVDKFTLCGHMVSDEYEQLLSKALEAARICVNKYMVKSCANDGFHNRVCLHPFHVICINKMLSYASDDRLQTKMHAAFGKPEDTVARVHIRQVIVSVCTKIQNKDHRIDALCHAKFKFPWVSEIHISKKWGYTKFNANDFETMISGKCLFPDGCGIKYIPTRVPLTIGIPCTQPESYVLGVSKMTRENKRLNLKNAHQIANYKIIYTPATTLLLKALVVTVFTRRFLFWYFLVYGKVKGHIIRTTVFLISYNSMTNRNT</sequence>
<evidence type="ECO:0000256" key="1">
    <source>
        <dbReference type="ARBA" id="ARBA00008931"/>
    </source>
</evidence>
<dbReference type="InterPro" id="IPR047873">
    <property type="entry name" value="Ribosomal_uL16"/>
</dbReference>
<evidence type="ECO:0000313" key="5">
    <source>
        <dbReference type="RefSeq" id="XP_030050540.1"/>
    </source>
</evidence>
<reference evidence="5" key="1">
    <citation type="submission" date="2025-08" db="UniProtKB">
        <authorList>
            <consortium name="RefSeq"/>
        </authorList>
    </citation>
    <scope>IDENTIFICATION</scope>
</reference>
<dbReference type="GeneID" id="115464287"/>
<dbReference type="GO" id="GO:0003735">
    <property type="term" value="F:structural constituent of ribosome"/>
    <property type="evidence" value="ECO:0007669"/>
    <property type="project" value="InterPro"/>
</dbReference>
<gene>
    <name evidence="5" type="primary">LOC115464287</name>
</gene>
<keyword evidence="2" id="KW-0689">Ribosomal protein</keyword>
<proteinExistence type="inferred from homology"/>
<name>A0A6P7XIP7_9AMPH</name>
<dbReference type="Pfam" id="PF00252">
    <property type="entry name" value="Ribosomal_L16"/>
    <property type="match status" value="1"/>
</dbReference>
<dbReference type="GO" id="GO:0005840">
    <property type="term" value="C:ribosome"/>
    <property type="evidence" value="ECO:0007669"/>
    <property type="project" value="UniProtKB-KW"/>
</dbReference>
<comment type="similarity">
    <text evidence="1">Belongs to the universal ribosomal protein uL16 family.</text>
</comment>
<dbReference type="AlphaFoldDB" id="A0A6P7XIP7"/>
<dbReference type="GO" id="GO:1990904">
    <property type="term" value="C:ribonucleoprotein complex"/>
    <property type="evidence" value="ECO:0007669"/>
    <property type="project" value="UniProtKB-KW"/>
</dbReference>
<dbReference type="SUPFAM" id="SSF54686">
    <property type="entry name" value="Ribosomal protein L16p/L10e"/>
    <property type="match status" value="1"/>
</dbReference>
<evidence type="ECO:0000313" key="4">
    <source>
        <dbReference type="Proteomes" id="UP000515156"/>
    </source>
</evidence>
<dbReference type="GO" id="GO:0006412">
    <property type="term" value="P:translation"/>
    <property type="evidence" value="ECO:0007669"/>
    <property type="project" value="InterPro"/>
</dbReference>
<dbReference type="PANTHER" id="PTHR11726">
    <property type="entry name" value="60S RIBOSOMAL PROTEIN L10"/>
    <property type="match status" value="1"/>
</dbReference>
<dbReference type="InterPro" id="IPR001197">
    <property type="entry name" value="Ribosomal_uL16_euk_arch"/>
</dbReference>
<keyword evidence="4" id="KW-1185">Reference proteome</keyword>
<dbReference type="OrthoDB" id="10258869at2759"/>
<dbReference type="InParanoid" id="A0A6P7XIP7"/>
<accession>A0A6P7XIP7</accession>
<dbReference type="KEGG" id="muo:115464287"/>
<dbReference type="RefSeq" id="XP_030050540.1">
    <property type="nucleotide sequence ID" value="XM_030194680.1"/>
</dbReference>
<dbReference type="InterPro" id="IPR016180">
    <property type="entry name" value="Ribosomal_uL16_dom"/>
</dbReference>
<dbReference type="Gene3D" id="3.30.60.300">
    <property type="match status" value="1"/>
</dbReference>
<dbReference type="Gene3D" id="3.90.1170.10">
    <property type="entry name" value="Ribosomal protein L10e/L16"/>
    <property type="match status" value="1"/>
</dbReference>